<dbReference type="Gene3D" id="3.40.50.1820">
    <property type="entry name" value="alpha/beta hydrolase"/>
    <property type="match status" value="1"/>
</dbReference>
<evidence type="ECO:0000313" key="3">
    <source>
        <dbReference type="Proteomes" id="UP000053989"/>
    </source>
</evidence>
<dbReference type="PANTHER" id="PTHR43194">
    <property type="entry name" value="HYDROLASE ALPHA/BETA FOLD FAMILY"/>
    <property type="match status" value="1"/>
</dbReference>
<dbReference type="AlphaFoldDB" id="A0A0C3DT04"/>
<organism evidence="2 3">
    <name type="scientific">Scleroderma citrinum Foug A</name>
    <dbReference type="NCBI Taxonomy" id="1036808"/>
    <lineage>
        <taxon>Eukaryota</taxon>
        <taxon>Fungi</taxon>
        <taxon>Dikarya</taxon>
        <taxon>Basidiomycota</taxon>
        <taxon>Agaricomycotina</taxon>
        <taxon>Agaricomycetes</taxon>
        <taxon>Agaricomycetidae</taxon>
        <taxon>Boletales</taxon>
        <taxon>Sclerodermatineae</taxon>
        <taxon>Sclerodermataceae</taxon>
        <taxon>Scleroderma</taxon>
    </lineage>
</organism>
<evidence type="ECO:0000259" key="1">
    <source>
        <dbReference type="Pfam" id="PF12697"/>
    </source>
</evidence>
<dbReference type="SUPFAM" id="SSF53474">
    <property type="entry name" value="alpha/beta-Hydrolases"/>
    <property type="match status" value="1"/>
</dbReference>
<dbReference type="HOGENOM" id="CLU_020336_31_1_1"/>
<dbReference type="InterPro" id="IPR000073">
    <property type="entry name" value="AB_hydrolase_1"/>
</dbReference>
<dbReference type="InterPro" id="IPR050228">
    <property type="entry name" value="Carboxylesterase_BioH"/>
</dbReference>
<protein>
    <recommendedName>
        <fullName evidence="1">AB hydrolase-1 domain-containing protein</fullName>
    </recommendedName>
</protein>
<feature type="domain" description="AB hydrolase-1" evidence="1">
    <location>
        <begin position="20"/>
        <end position="242"/>
    </location>
</feature>
<accession>A0A0C3DT04</accession>
<proteinExistence type="predicted"/>
<dbReference type="InParanoid" id="A0A0C3DT04"/>
<dbReference type="EMBL" id="KN822032">
    <property type="protein sequence ID" value="KIM63750.1"/>
    <property type="molecule type" value="Genomic_DNA"/>
</dbReference>
<name>A0A0C3DT04_9AGAM</name>
<keyword evidence="3" id="KW-1185">Reference proteome</keyword>
<dbReference type="PANTHER" id="PTHR43194:SF2">
    <property type="entry name" value="PEROXISOMAL MEMBRANE PROTEIN LPX1"/>
    <property type="match status" value="1"/>
</dbReference>
<dbReference type="Pfam" id="PF12697">
    <property type="entry name" value="Abhydrolase_6"/>
    <property type="match status" value="1"/>
</dbReference>
<sequence length="255" mass="27739">MSTVPSATQWGLPTASKRALLIHGLTCSSQTWERVAQALVEAGYFVVAPNLLSHGFRRGTDFSVGNLAKDIQPYFLNTHYDIVIGHSLGGAVLAELLPFLAQRRPISAILVDPALEATPDFIDTLKRRISDAIANVRPIEAHMADNPNWTRVDAITRIVGFHMYMSDEAMVQTFAQNNPWSFGKLLSEVPPNVTVAVLLADPELQPVCTVAHIPPHPRIRTVVVPNATHAIHYDNPQAVVNAALELVAMSGSTDA</sequence>
<reference evidence="2 3" key="1">
    <citation type="submission" date="2014-04" db="EMBL/GenBank/DDBJ databases">
        <authorList>
            <consortium name="DOE Joint Genome Institute"/>
            <person name="Kuo A."/>
            <person name="Kohler A."/>
            <person name="Nagy L.G."/>
            <person name="Floudas D."/>
            <person name="Copeland A."/>
            <person name="Barry K.W."/>
            <person name="Cichocki N."/>
            <person name="Veneault-Fourrey C."/>
            <person name="LaButti K."/>
            <person name="Lindquist E.A."/>
            <person name="Lipzen A."/>
            <person name="Lundell T."/>
            <person name="Morin E."/>
            <person name="Murat C."/>
            <person name="Sun H."/>
            <person name="Tunlid A."/>
            <person name="Henrissat B."/>
            <person name="Grigoriev I.V."/>
            <person name="Hibbett D.S."/>
            <person name="Martin F."/>
            <person name="Nordberg H.P."/>
            <person name="Cantor M.N."/>
            <person name="Hua S.X."/>
        </authorList>
    </citation>
    <scope>NUCLEOTIDE SEQUENCE [LARGE SCALE GENOMIC DNA]</scope>
    <source>
        <strain evidence="2 3">Foug A</strain>
    </source>
</reference>
<evidence type="ECO:0000313" key="2">
    <source>
        <dbReference type="EMBL" id="KIM63750.1"/>
    </source>
</evidence>
<dbReference type="InterPro" id="IPR029058">
    <property type="entry name" value="AB_hydrolase_fold"/>
</dbReference>
<reference evidence="3" key="2">
    <citation type="submission" date="2015-01" db="EMBL/GenBank/DDBJ databases">
        <title>Evolutionary Origins and Diversification of the Mycorrhizal Mutualists.</title>
        <authorList>
            <consortium name="DOE Joint Genome Institute"/>
            <consortium name="Mycorrhizal Genomics Consortium"/>
            <person name="Kohler A."/>
            <person name="Kuo A."/>
            <person name="Nagy L.G."/>
            <person name="Floudas D."/>
            <person name="Copeland A."/>
            <person name="Barry K.W."/>
            <person name="Cichocki N."/>
            <person name="Veneault-Fourrey C."/>
            <person name="LaButti K."/>
            <person name="Lindquist E.A."/>
            <person name="Lipzen A."/>
            <person name="Lundell T."/>
            <person name="Morin E."/>
            <person name="Murat C."/>
            <person name="Riley R."/>
            <person name="Ohm R."/>
            <person name="Sun H."/>
            <person name="Tunlid A."/>
            <person name="Henrissat B."/>
            <person name="Grigoriev I.V."/>
            <person name="Hibbett D.S."/>
            <person name="Martin F."/>
        </authorList>
    </citation>
    <scope>NUCLEOTIDE SEQUENCE [LARGE SCALE GENOMIC DNA]</scope>
    <source>
        <strain evidence="3">Foug A</strain>
    </source>
</reference>
<dbReference type="OrthoDB" id="10249433at2759"/>
<dbReference type="Proteomes" id="UP000053989">
    <property type="component" value="Unassembled WGS sequence"/>
</dbReference>
<dbReference type="STRING" id="1036808.A0A0C3DT04"/>
<gene>
    <name evidence="2" type="ORF">SCLCIDRAFT_116569</name>
</gene>